<dbReference type="PANTHER" id="PTHR30429">
    <property type="entry name" value="D-METHIONINE-BINDING LIPOPROTEIN METQ"/>
    <property type="match status" value="1"/>
</dbReference>
<dbReference type="SUPFAM" id="SSF53850">
    <property type="entry name" value="Periplasmic binding protein-like II"/>
    <property type="match status" value="1"/>
</dbReference>
<dbReference type="Pfam" id="PF03180">
    <property type="entry name" value="Lipoprotein_9"/>
    <property type="match status" value="1"/>
</dbReference>
<dbReference type="CDD" id="cd13597">
    <property type="entry name" value="PBP2_lipoprotein_Tp32"/>
    <property type="match status" value="1"/>
</dbReference>
<evidence type="ECO:0000256" key="5">
    <source>
        <dbReference type="ARBA" id="ARBA00023288"/>
    </source>
</evidence>
<evidence type="ECO:0000256" key="3">
    <source>
        <dbReference type="ARBA" id="ARBA00023136"/>
    </source>
</evidence>
<dbReference type="Proteomes" id="UP000029622">
    <property type="component" value="Unassembled WGS sequence"/>
</dbReference>
<dbReference type="Gene3D" id="3.40.190.10">
    <property type="entry name" value="Periplasmic binding protein-like II"/>
    <property type="match status" value="2"/>
</dbReference>
<dbReference type="PIRSF" id="PIRSF002854">
    <property type="entry name" value="MetQ"/>
    <property type="match status" value="1"/>
</dbReference>
<keyword evidence="4" id="KW-0564">Palmitate</keyword>
<evidence type="ECO:0000313" key="9">
    <source>
        <dbReference type="Proteomes" id="UP000029622"/>
    </source>
</evidence>
<dbReference type="NCBIfam" id="TIGR00363">
    <property type="entry name" value="MetQ/NlpA family lipoprotein"/>
    <property type="match status" value="1"/>
</dbReference>
<evidence type="ECO:0000313" key="8">
    <source>
        <dbReference type="EMBL" id="KGG81314.1"/>
    </source>
</evidence>
<evidence type="ECO:0000256" key="6">
    <source>
        <dbReference type="PIRNR" id="PIRNR002854"/>
    </source>
</evidence>
<proteinExistence type="inferred from homology"/>
<comment type="subcellular location">
    <subcellularLocation>
        <location evidence="1">Membrane</location>
        <topology evidence="1">Lipid-anchor</topology>
    </subcellularLocation>
</comment>
<comment type="caution">
    <text evidence="8">The sequence shown here is derived from an EMBL/GenBank/DDBJ whole genome shotgun (WGS) entry which is preliminary data.</text>
</comment>
<dbReference type="STRING" id="1156417.Y919_01450"/>
<dbReference type="EMBL" id="AZTB01000003">
    <property type="protein sequence ID" value="KGG81314.1"/>
    <property type="molecule type" value="Genomic_DNA"/>
</dbReference>
<organism evidence="8 9">
    <name type="scientific">Caloranaerobacter azorensis H53214</name>
    <dbReference type="NCBI Taxonomy" id="1156417"/>
    <lineage>
        <taxon>Bacteria</taxon>
        <taxon>Bacillati</taxon>
        <taxon>Bacillota</taxon>
        <taxon>Tissierellia</taxon>
        <taxon>Tissierellales</taxon>
        <taxon>Thermohalobacteraceae</taxon>
        <taxon>Caloranaerobacter</taxon>
    </lineage>
</organism>
<comment type="similarity">
    <text evidence="6">Belongs to the nlpA lipoprotein family.</text>
</comment>
<evidence type="ECO:0000256" key="7">
    <source>
        <dbReference type="PIRSR" id="PIRSR002854-1"/>
    </source>
</evidence>
<evidence type="ECO:0000256" key="2">
    <source>
        <dbReference type="ARBA" id="ARBA00022729"/>
    </source>
</evidence>
<dbReference type="PANTHER" id="PTHR30429:SF0">
    <property type="entry name" value="METHIONINE-BINDING LIPOPROTEIN METQ"/>
    <property type="match status" value="1"/>
</dbReference>
<name>A0A096CXK0_9FIRM</name>
<accession>A0A096CXK0</accession>
<keyword evidence="3" id="KW-0472">Membrane</keyword>
<gene>
    <name evidence="8" type="ORF">Y919_01450</name>
</gene>
<dbReference type="InterPro" id="IPR004872">
    <property type="entry name" value="Lipoprotein_NlpA"/>
</dbReference>
<protein>
    <recommendedName>
        <fullName evidence="6">Lipoprotein</fullName>
    </recommendedName>
</protein>
<reference evidence="8 9" key="1">
    <citation type="submission" date="2013-12" db="EMBL/GenBank/DDBJ databases">
        <title>Draft genome sequence of Caloranaerobacter sp. H53214.</title>
        <authorList>
            <person name="Jiang L.J."/>
            <person name="Shao Z.Z."/>
            <person name="Long M.N."/>
        </authorList>
    </citation>
    <scope>NUCLEOTIDE SEQUENCE [LARGE SCALE GENOMIC DNA]</scope>
    <source>
        <strain evidence="8 9">H53214</strain>
    </source>
</reference>
<dbReference type="GO" id="GO:0016020">
    <property type="term" value="C:membrane"/>
    <property type="evidence" value="ECO:0007669"/>
    <property type="project" value="UniProtKB-SubCell"/>
</dbReference>
<dbReference type="PROSITE" id="PS51257">
    <property type="entry name" value="PROKAR_LIPOPROTEIN"/>
    <property type="match status" value="1"/>
</dbReference>
<evidence type="ECO:0000256" key="1">
    <source>
        <dbReference type="ARBA" id="ARBA00004635"/>
    </source>
</evidence>
<dbReference type="RefSeq" id="WP_035161666.1">
    <property type="nucleotide sequence ID" value="NZ_AZTB01000003.1"/>
</dbReference>
<sequence>MKKSLILLLIVSILGGVILSGCQSSKEDKNVLKVGATPVPHAQILEVVKNKLKEQGIDLQIIEFTDYVKPNLALSEKEIDANFFQHVPYMNSFAKKNNIDIVSIGAVHVEPLGLYSEKVKSVEELKEGAVIAIPNDPTNCGRALILLEKNGLIKLKENAGLEATEKDIIENPKRFVFKSLEAAQLPRVLKDVDGAVINGNYALEAGLIPTKDAILLEDGNSPYANIIAVRKGEENNPKLKALIKALQSEEVKKFIEKEYNGGVIPAF</sequence>
<keyword evidence="2" id="KW-0732">Signal</keyword>
<keyword evidence="5 6" id="KW-0449">Lipoprotein</keyword>
<dbReference type="AlphaFoldDB" id="A0A096CXK0"/>
<evidence type="ECO:0000256" key="4">
    <source>
        <dbReference type="ARBA" id="ARBA00023139"/>
    </source>
</evidence>
<feature type="lipid moiety-binding region" description="S-diacylglycerol cysteine" evidence="7">
    <location>
        <position position="22"/>
    </location>
</feature>